<name>A0A6S6WC58_9PLEO</name>
<organism evidence="1 2">
    <name type="scientific">Pyrenophora teres f. teres</name>
    <dbReference type="NCBI Taxonomy" id="97479"/>
    <lineage>
        <taxon>Eukaryota</taxon>
        <taxon>Fungi</taxon>
        <taxon>Dikarya</taxon>
        <taxon>Ascomycota</taxon>
        <taxon>Pezizomycotina</taxon>
        <taxon>Dothideomycetes</taxon>
        <taxon>Pleosporomycetidae</taxon>
        <taxon>Pleosporales</taxon>
        <taxon>Pleosporineae</taxon>
        <taxon>Pleosporaceae</taxon>
        <taxon>Pyrenophora</taxon>
    </lineage>
</organism>
<accession>A0A6S6WC58</accession>
<evidence type="ECO:0000313" key="1">
    <source>
        <dbReference type="EMBL" id="CAE7193858.1"/>
    </source>
</evidence>
<dbReference type="EMBL" id="HG992983">
    <property type="protein sequence ID" value="CAE7193858.1"/>
    <property type="molecule type" value="Genomic_DNA"/>
</dbReference>
<evidence type="ECO:0000313" key="2">
    <source>
        <dbReference type="Proteomes" id="UP000472372"/>
    </source>
</evidence>
<gene>
    <name evidence="1" type="ORF">PTTW11_07834</name>
</gene>
<protein>
    <submittedName>
        <fullName evidence="1">Uncharacterized protein</fullName>
    </submittedName>
</protein>
<dbReference type="AlphaFoldDB" id="A0A6S6WC58"/>
<dbReference type="Proteomes" id="UP000472372">
    <property type="component" value="Chromosome 7"/>
</dbReference>
<reference evidence="1" key="1">
    <citation type="submission" date="2021-02" db="EMBL/GenBank/DDBJ databases">
        <authorList>
            <person name="Syme A R."/>
            <person name="Syme A R."/>
            <person name="Moolhuijzen P."/>
        </authorList>
    </citation>
    <scope>NUCLEOTIDE SEQUENCE</scope>
    <source>
        <strain evidence="1">W1-1</strain>
    </source>
</reference>
<proteinExistence type="predicted"/>
<sequence>MQFSTLTILACFAFSAAAMPQSNAEPQNVVVPATCGTKRRNINICCCYKDSPGCVCPKGCYVGGNPPGQPGPYPTCIL</sequence>